<dbReference type="AlphaFoldDB" id="A0A8E2VKT9"/>
<sequence length="279" mass="29684">MLIDVTAVKEVQVSVDTLALTKVDADGARAAVTSEISAQFADLEALASATSYAAATADGIAAGFVFTLNGANVAQLVSVASGTEGPPVSVFVLDTMTVQSGNYVPGVSGYRLGQDGTLEIQSLIERDALKDGAITDSFEVVAMAVQSTSYDGDFLLTEMFIPEAAIAAVPGQLFAFSVVLDAAYGGVPNATDYMQNYIYVRYQLTSWADGSRWETVKSWNLEDDVGVNLNYRSIGVAGFVPVFCKGFRLQIRWAKQEDAARARIYVRNIILSAQAVAVT</sequence>
<name>A0A8E2VKT9_9RHOB</name>
<evidence type="ECO:0000313" key="2">
    <source>
        <dbReference type="Proteomes" id="UP000244037"/>
    </source>
</evidence>
<comment type="caution">
    <text evidence="1">The sequence shown here is derived from an EMBL/GenBank/DDBJ whole genome shotgun (WGS) entry which is preliminary data.</text>
</comment>
<protein>
    <submittedName>
        <fullName evidence="1">Uncharacterized protein</fullName>
    </submittedName>
</protein>
<dbReference type="EMBL" id="QAYC01000008">
    <property type="protein sequence ID" value="PTW48338.1"/>
    <property type="molecule type" value="Genomic_DNA"/>
</dbReference>
<dbReference type="Proteomes" id="UP000244037">
    <property type="component" value="Unassembled WGS sequence"/>
</dbReference>
<evidence type="ECO:0000313" key="1">
    <source>
        <dbReference type="EMBL" id="PTW48338.1"/>
    </source>
</evidence>
<gene>
    <name evidence="1" type="ORF">C8N38_10890</name>
</gene>
<keyword evidence="2" id="KW-1185">Reference proteome</keyword>
<organism evidence="1 2">
    <name type="scientific">Rhodovulum kholense</name>
    <dbReference type="NCBI Taxonomy" id="453584"/>
    <lineage>
        <taxon>Bacteria</taxon>
        <taxon>Pseudomonadati</taxon>
        <taxon>Pseudomonadota</taxon>
        <taxon>Alphaproteobacteria</taxon>
        <taxon>Rhodobacterales</taxon>
        <taxon>Paracoccaceae</taxon>
        <taxon>Rhodovulum</taxon>
    </lineage>
</organism>
<proteinExistence type="predicted"/>
<accession>A0A8E2VKT9</accession>
<reference evidence="1 2" key="1">
    <citation type="submission" date="2018-04" db="EMBL/GenBank/DDBJ databases">
        <title>Genomic Encyclopedia of Archaeal and Bacterial Type Strains, Phase II (KMG-II): from individual species to whole genera.</title>
        <authorList>
            <person name="Goeker M."/>
        </authorList>
    </citation>
    <scope>NUCLEOTIDE SEQUENCE [LARGE SCALE GENOMIC DNA]</scope>
    <source>
        <strain evidence="1 2">DSM 19783</strain>
    </source>
</reference>